<reference evidence="2 3" key="2">
    <citation type="journal article" date="2016" name="Genome Announc.">
        <title>Draft Genome Sequence of a Versatile Hydrocarbon-Degrading Bacterium, Rhodococcus pyridinivorans Strain KG-16, Collected from Oil Fields in India.</title>
        <authorList>
            <person name="Aggarwal R.K."/>
            <person name="Dawar C."/>
            <person name="Phanindranath R."/>
            <person name="Mutnuri L."/>
            <person name="Dayal A.M."/>
        </authorList>
    </citation>
    <scope>NUCLEOTIDE SEQUENCE [LARGE SCALE GENOMIC DNA]</scope>
    <source>
        <strain evidence="2 3">KG-16</strain>
    </source>
</reference>
<dbReference type="EMBL" id="AZXY01000005">
    <property type="protein sequence ID" value="KSZ58671.1"/>
    <property type="molecule type" value="Genomic_DNA"/>
</dbReference>
<organism evidence="2 3">
    <name type="scientific">Rhodococcus pyridinivorans KG-16</name>
    <dbReference type="NCBI Taxonomy" id="1441730"/>
    <lineage>
        <taxon>Bacteria</taxon>
        <taxon>Bacillati</taxon>
        <taxon>Actinomycetota</taxon>
        <taxon>Actinomycetes</taxon>
        <taxon>Mycobacteriales</taxon>
        <taxon>Nocardiaceae</taxon>
        <taxon>Rhodococcus</taxon>
    </lineage>
</organism>
<feature type="compositionally biased region" description="Basic and acidic residues" evidence="1">
    <location>
        <begin position="16"/>
        <end position="29"/>
    </location>
</feature>
<gene>
    <name evidence="2" type="ORF">Z045_12405</name>
</gene>
<evidence type="ECO:0000313" key="2">
    <source>
        <dbReference type="EMBL" id="KSZ58671.1"/>
    </source>
</evidence>
<name>A0A0V9UL05_9NOCA</name>
<accession>A0A0V9UL05</accession>
<dbReference type="PATRIC" id="fig|1441730.3.peg.2579"/>
<dbReference type="AlphaFoldDB" id="A0A0V9UL05"/>
<evidence type="ECO:0000256" key="1">
    <source>
        <dbReference type="SAM" id="MobiDB-lite"/>
    </source>
</evidence>
<dbReference type="Proteomes" id="UP000053060">
    <property type="component" value="Unassembled WGS sequence"/>
</dbReference>
<protein>
    <submittedName>
        <fullName evidence="2">Uncharacterized protein</fullName>
    </submittedName>
</protein>
<comment type="caution">
    <text evidence="2">The sequence shown here is derived from an EMBL/GenBank/DDBJ whole genome shotgun (WGS) entry which is preliminary data.</text>
</comment>
<feature type="region of interest" description="Disordered" evidence="1">
    <location>
        <begin position="1"/>
        <end position="70"/>
    </location>
</feature>
<proteinExistence type="predicted"/>
<evidence type="ECO:0000313" key="3">
    <source>
        <dbReference type="Proteomes" id="UP000053060"/>
    </source>
</evidence>
<dbReference type="RefSeq" id="WP_060652113.1">
    <property type="nucleotide sequence ID" value="NZ_AZXY01000005.1"/>
</dbReference>
<sequence>MSGDPADPQEPDEVTEEKRESRARIDRARLARIFGDVLPETTRDERGESDAGGGDSDEWLRRQVPPHHSG</sequence>
<reference evidence="3" key="1">
    <citation type="submission" date="2015-01" db="EMBL/GenBank/DDBJ databases">
        <title>Draft genome sequence of Rhodococcus pyridinivorans strain KG-16, a hydrocarbon-degrading bacterium.</title>
        <authorList>
            <person name="Aggarwal R.K."/>
            <person name="Dawar C."/>
        </authorList>
    </citation>
    <scope>NUCLEOTIDE SEQUENCE [LARGE SCALE GENOMIC DNA]</scope>
    <source>
        <strain evidence="3">KG-16</strain>
    </source>
</reference>